<evidence type="ECO:0000313" key="2">
    <source>
        <dbReference type="Proteomes" id="UP001397290"/>
    </source>
</evidence>
<dbReference type="Proteomes" id="UP001397290">
    <property type="component" value="Unassembled WGS sequence"/>
</dbReference>
<protein>
    <recommendedName>
        <fullName evidence="3">Fungal-type protein kinase domain-containing protein</fullName>
    </recommendedName>
</protein>
<sequence length="329" mass="37681">MNPVSIFRVDQILDRLHTEAERHDEWAANRFMLRYFTKHVFHEDWWVIGTEVPPREDHCLLRMDLSVQEYNTSRRAFVFRLIGQAKKGKSGPKMINVVEAQAVQLCQEYMLDPMQRQEIKAVWVLTYYGTKLRIWVCRLKDSVMDPFYPLDGEPGDKKAYRDVKKYEHDFDWAFAQVKGSSPPARGEIKALYESHTPADTVDAVSAQAPAVSSGSLAGPSMPASHRAAGSFEQHTSGHSDIPGQTSRFNEWEYERIHVVRVSADLTLCRAENGREFNVRRERWRKATLVKVDGGMNEGYIAQLSKNNFCTYDDPVHISEEGGKGKRKAL</sequence>
<reference evidence="1 2" key="1">
    <citation type="submission" date="2020-02" db="EMBL/GenBank/DDBJ databases">
        <title>Comparative genomics of the hypocrealean fungal genus Beauvera.</title>
        <authorList>
            <person name="Showalter D.N."/>
            <person name="Bushley K.E."/>
            <person name="Rehner S.A."/>
        </authorList>
    </citation>
    <scope>NUCLEOTIDE SEQUENCE [LARGE SCALE GENOMIC DNA]</scope>
    <source>
        <strain evidence="1 2">ARSEF4384</strain>
    </source>
</reference>
<evidence type="ECO:0000313" key="1">
    <source>
        <dbReference type="EMBL" id="KAK8144153.1"/>
    </source>
</evidence>
<organism evidence="1 2">
    <name type="scientific">Beauveria asiatica</name>
    <dbReference type="NCBI Taxonomy" id="1069075"/>
    <lineage>
        <taxon>Eukaryota</taxon>
        <taxon>Fungi</taxon>
        <taxon>Dikarya</taxon>
        <taxon>Ascomycota</taxon>
        <taxon>Pezizomycotina</taxon>
        <taxon>Sordariomycetes</taxon>
        <taxon>Hypocreomycetidae</taxon>
        <taxon>Hypocreales</taxon>
        <taxon>Cordycipitaceae</taxon>
        <taxon>Beauveria</taxon>
    </lineage>
</organism>
<comment type="caution">
    <text evidence="1">The sequence shown here is derived from an EMBL/GenBank/DDBJ whole genome shotgun (WGS) entry which is preliminary data.</text>
</comment>
<name>A0AAW0RQ23_9HYPO</name>
<accession>A0AAW0RQ23</accession>
<dbReference type="AlphaFoldDB" id="A0AAW0RQ23"/>
<dbReference type="EMBL" id="JAAHCF010000421">
    <property type="protein sequence ID" value="KAK8144153.1"/>
    <property type="molecule type" value="Genomic_DNA"/>
</dbReference>
<proteinExistence type="predicted"/>
<evidence type="ECO:0008006" key="3">
    <source>
        <dbReference type="Google" id="ProtNLM"/>
    </source>
</evidence>
<keyword evidence="2" id="KW-1185">Reference proteome</keyword>
<gene>
    <name evidence="1" type="ORF">G3M48_006239</name>
</gene>